<dbReference type="AlphaFoldDB" id="A0AAD4ELE9"/>
<comment type="caution">
    <text evidence="1">The sequence shown here is derived from an EMBL/GenBank/DDBJ whole genome shotgun (WGS) entry which is preliminary data.</text>
</comment>
<proteinExistence type="predicted"/>
<name>A0AAD4ELE9_9AGAM</name>
<reference evidence="1" key="1">
    <citation type="journal article" date="2020" name="New Phytol.">
        <title>Comparative genomics reveals dynamic genome evolution in host specialist ectomycorrhizal fungi.</title>
        <authorList>
            <person name="Lofgren L.A."/>
            <person name="Nguyen N.H."/>
            <person name="Vilgalys R."/>
            <person name="Ruytinx J."/>
            <person name="Liao H.L."/>
            <person name="Branco S."/>
            <person name="Kuo A."/>
            <person name="LaButti K."/>
            <person name="Lipzen A."/>
            <person name="Andreopoulos W."/>
            <person name="Pangilinan J."/>
            <person name="Riley R."/>
            <person name="Hundley H."/>
            <person name="Na H."/>
            <person name="Barry K."/>
            <person name="Grigoriev I.V."/>
            <person name="Stajich J.E."/>
            <person name="Kennedy P.G."/>
        </authorList>
    </citation>
    <scope>NUCLEOTIDE SEQUENCE</scope>
    <source>
        <strain evidence="1">FC203</strain>
    </source>
</reference>
<dbReference type="InterPro" id="IPR029063">
    <property type="entry name" value="SAM-dependent_MTases_sf"/>
</dbReference>
<organism evidence="1 2">
    <name type="scientific">Suillus fuscotomentosus</name>
    <dbReference type="NCBI Taxonomy" id="1912939"/>
    <lineage>
        <taxon>Eukaryota</taxon>
        <taxon>Fungi</taxon>
        <taxon>Dikarya</taxon>
        <taxon>Basidiomycota</taxon>
        <taxon>Agaricomycotina</taxon>
        <taxon>Agaricomycetes</taxon>
        <taxon>Agaricomycetidae</taxon>
        <taxon>Boletales</taxon>
        <taxon>Suillineae</taxon>
        <taxon>Suillaceae</taxon>
        <taxon>Suillus</taxon>
    </lineage>
</organism>
<dbReference type="RefSeq" id="XP_041233816.1">
    <property type="nucleotide sequence ID" value="XM_041365455.1"/>
</dbReference>
<accession>A0AAD4ELE9</accession>
<sequence length="164" mass="19108">MDYCKIPTTSFKKACYAFTSIEMLEHVASKHYHGHFKLVDFALKSSNATAVASASIFPELRYSGYQHARSLPPQTLVSEGRFMLEGVVNRAALRVDYPRTLHEWGRRLNANVRRDLIVEDYPSLEDKAEYDTFQRKWQYLFALCGRWFYQHANIHPSGIRIIME</sequence>
<dbReference type="Proteomes" id="UP001195769">
    <property type="component" value="Unassembled WGS sequence"/>
</dbReference>
<evidence type="ECO:0000313" key="1">
    <source>
        <dbReference type="EMBL" id="KAG1908241.1"/>
    </source>
</evidence>
<gene>
    <name evidence="1" type="ORF">F5891DRAFT_1168495</name>
</gene>
<dbReference type="Gene3D" id="3.40.50.150">
    <property type="entry name" value="Vaccinia Virus protein VP39"/>
    <property type="match status" value="1"/>
</dbReference>
<dbReference type="GeneID" id="64659753"/>
<keyword evidence="2" id="KW-1185">Reference proteome</keyword>
<protein>
    <submittedName>
        <fullName evidence="1">Uncharacterized protein</fullName>
    </submittedName>
</protein>
<dbReference type="EMBL" id="JABBWK010000001">
    <property type="protein sequence ID" value="KAG1908241.1"/>
    <property type="molecule type" value="Genomic_DNA"/>
</dbReference>
<evidence type="ECO:0000313" key="2">
    <source>
        <dbReference type="Proteomes" id="UP001195769"/>
    </source>
</evidence>